<dbReference type="AlphaFoldDB" id="A0AAV3RDL5"/>
<name>A0AAV3RDL5_LITER</name>
<feature type="domain" description="Integrase catalytic" evidence="1">
    <location>
        <begin position="1"/>
        <end position="130"/>
    </location>
</feature>
<keyword evidence="3" id="KW-1185">Reference proteome</keyword>
<proteinExistence type="predicted"/>
<protein>
    <recommendedName>
        <fullName evidence="1">Integrase catalytic domain-containing protein</fullName>
    </recommendedName>
</protein>
<dbReference type="GO" id="GO:0003676">
    <property type="term" value="F:nucleic acid binding"/>
    <property type="evidence" value="ECO:0007669"/>
    <property type="project" value="InterPro"/>
</dbReference>
<dbReference type="GO" id="GO:0015074">
    <property type="term" value="P:DNA integration"/>
    <property type="evidence" value="ECO:0007669"/>
    <property type="project" value="InterPro"/>
</dbReference>
<dbReference type="PANTHER" id="PTHR48475:SF1">
    <property type="entry name" value="RNASE H TYPE-1 DOMAIN-CONTAINING PROTEIN"/>
    <property type="match status" value="1"/>
</dbReference>
<dbReference type="PANTHER" id="PTHR48475">
    <property type="entry name" value="RIBONUCLEASE H"/>
    <property type="match status" value="1"/>
</dbReference>
<evidence type="ECO:0000313" key="2">
    <source>
        <dbReference type="EMBL" id="GAA0174509.1"/>
    </source>
</evidence>
<organism evidence="2 3">
    <name type="scientific">Lithospermum erythrorhizon</name>
    <name type="common">Purple gromwell</name>
    <name type="synonym">Lithospermum officinale var. erythrorhizon</name>
    <dbReference type="NCBI Taxonomy" id="34254"/>
    <lineage>
        <taxon>Eukaryota</taxon>
        <taxon>Viridiplantae</taxon>
        <taxon>Streptophyta</taxon>
        <taxon>Embryophyta</taxon>
        <taxon>Tracheophyta</taxon>
        <taxon>Spermatophyta</taxon>
        <taxon>Magnoliopsida</taxon>
        <taxon>eudicotyledons</taxon>
        <taxon>Gunneridae</taxon>
        <taxon>Pentapetalae</taxon>
        <taxon>asterids</taxon>
        <taxon>lamiids</taxon>
        <taxon>Boraginales</taxon>
        <taxon>Boraginaceae</taxon>
        <taxon>Boraginoideae</taxon>
        <taxon>Lithospermeae</taxon>
        <taxon>Lithospermum</taxon>
    </lineage>
</organism>
<comment type="caution">
    <text evidence="2">The sequence shown here is derived from an EMBL/GenBank/DDBJ whole genome shotgun (WGS) entry which is preliminary data.</text>
</comment>
<sequence>MISQRGIEPNLDKTAAVQPMQNPKTQKEIFTRFGVPRVLITANGTQFTSGSIEDLFCELDIECRMVSVSYPHANGQVDVMNSVIFKGIKKRVHEKGSSWDRELPMVLWSFRRTPSPIRGETPFSLVYGSEVLLPVEIHLETARVSYYDELANEQGLGLDLDLLEEKRVAVVGKMAGYKDKVAAHYNKKVWGWQFLVGDLVLRARQACTHRKPGKLESPWERLYLVKRIVEPFTYELEILEGRQVSRSWNACHMRKYYV</sequence>
<gene>
    <name evidence="2" type="ORF">LIER_27888</name>
</gene>
<evidence type="ECO:0000259" key="1">
    <source>
        <dbReference type="PROSITE" id="PS50994"/>
    </source>
</evidence>
<dbReference type="InterPro" id="IPR001584">
    <property type="entry name" value="Integrase_cat-core"/>
</dbReference>
<dbReference type="Proteomes" id="UP001454036">
    <property type="component" value="Unassembled WGS sequence"/>
</dbReference>
<reference evidence="2 3" key="1">
    <citation type="submission" date="2024-01" db="EMBL/GenBank/DDBJ databases">
        <title>The complete chloroplast genome sequence of Lithospermum erythrorhizon: insights into the phylogenetic relationship among Boraginaceae species and the maternal lineages of purple gromwells.</title>
        <authorList>
            <person name="Okada T."/>
            <person name="Watanabe K."/>
        </authorList>
    </citation>
    <scope>NUCLEOTIDE SEQUENCE [LARGE SCALE GENOMIC DNA]</scope>
</reference>
<dbReference type="InterPro" id="IPR012337">
    <property type="entry name" value="RNaseH-like_sf"/>
</dbReference>
<dbReference type="Gene3D" id="3.30.420.10">
    <property type="entry name" value="Ribonuclease H-like superfamily/Ribonuclease H"/>
    <property type="match status" value="1"/>
</dbReference>
<accession>A0AAV3RDL5</accession>
<evidence type="ECO:0000313" key="3">
    <source>
        <dbReference type="Proteomes" id="UP001454036"/>
    </source>
</evidence>
<dbReference type="EMBL" id="BAABME010009110">
    <property type="protein sequence ID" value="GAA0174509.1"/>
    <property type="molecule type" value="Genomic_DNA"/>
</dbReference>
<dbReference type="PROSITE" id="PS50994">
    <property type="entry name" value="INTEGRASE"/>
    <property type="match status" value="1"/>
</dbReference>
<dbReference type="InterPro" id="IPR036397">
    <property type="entry name" value="RNaseH_sf"/>
</dbReference>
<dbReference type="SUPFAM" id="SSF53098">
    <property type="entry name" value="Ribonuclease H-like"/>
    <property type="match status" value="1"/>
</dbReference>